<evidence type="ECO:0000313" key="2">
    <source>
        <dbReference type="Proteomes" id="UP000000539"/>
    </source>
</evidence>
<dbReference type="Proteomes" id="UP000000539">
    <property type="component" value="Chromosome 6"/>
</dbReference>
<protein>
    <submittedName>
        <fullName evidence="1">Uncharacterized protein</fullName>
    </submittedName>
</protein>
<name>A0A8V0ZM71_CHICK</name>
<keyword evidence="2" id="KW-1185">Reference proteome</keyword>
<evidence type="ECO:0000313" key="1">
    <source>
        <dbReference type="Ensembl" id="ENSGALP00010034482.1"/>
    </source>
</evidence>
<sequence length="91" mass="9575">MGGSAVAGQAHASIGNGLVSVSDRMSEYDPMPRPCSSPHPCQQALGARWSSATPVCPREAVQTKGKDSVRSRAAEQVRYLCSSLLTCRGVL</sequence>
<reference evidence="1" key="1">
    <citation type="submission" date="2020-11" db="EMBL/GenBank/DDBJ databases">
        <title>Gallus gallus (Chicken) genome, bGalGal1, GRCg7b, maternal haplotype autosomes + Z &amp; W.</title>
        <authorList>
            <person name="Warren W."/>
            <person name="Formenti G."/>
            <person name="Fedrigo O."/>
            <person name="Haase B."/>
            <person name="Mountcastle J."/>
            <person name="Balacco J."/>
            <person name="Tracey A."/>
            <person name="Schneider V."/>
            <person name="Okimoto R."/>
            <person name="Cheng H."/>
            <person name="Hawken R."/>
            <person name="Howe K."/>
            <person name="Jarvis E.D."/>
        </authorList>
    </citation>
    <scope>NUCLEOTIDE SEQUENCE [LARGE SCALE GENOMIC DNA]</scope>
    <source>
        <strain evidence="1">Broiler</strain>
    </source>
</reference>
<reference evidence="1" key="3">
    <citation type="submission" date="2025-09" db="UniProtKB">
        <authorList>
            <consortium name="Ensembl"/>
        </authorList>
    </citation>
    <scope>IDENTIFICATION</scope>
    <source>
        <strain evidence="1">broiler</strain>
    </source>
</reference>
<dbReference type="AlphaFoldDB" id="A0A8V0ZM71"/>
<accession>A0A8V0ZM71</accession>
<proteinExistence type="predicted"/>
<reference evidence="1" key="2">
    <citation type="submission" date="2025-08" db="UniProtKB">
        <authorList>
            <consortium name="Ensembl"/>
        </authorList>
    </citation>
    <scope>IDENTIFICATION</scope>
    <source>
        <strain evidence="1">broiler</strain>
    </source>
</reference>
<organism evidence="1 2">
    <name type="scientific">Gallus gallus</name>
    <name type="common">Chicken</name>
    <dbReference type="NCBI Taxonomy" id="9031"/>
    <lineage>
        <taxon>Eukaryota</taxon>
        <taxon>Metazoa</taxon>
        <taxon>Chordata</taxon>
        <taxon>Craniata</taxon>
        <taxon>Vertebrata</taxon>
        <taxon>Euteleostomi</taxon>
        <taxon>Archelosauria</taxon>
        <taxon>Archosauria</taxon>
        <taxon>Dinosauria</taxon>
        <taxon>Saurischia</taxon>
        <taxon>Theropoda</taxon>
        <taxon>Coelurosauria</taxon>
        <taxon>Aves</taxon>
        <taxon>Neognathae</taxon>
        <taxon>Galloanserae</taxon>
        <taxon>Galliformes</taxon>
        <taxon>Phasianidae</taxon>
        <taxon>Phasianinae</taxon>
        <taxon>Gallus</taxon>
    </lineage>
</organism>
<dbReference type="Ensembl" id="ENSGALT00010056740.1">
    <property type="protein sequence ID" value="ENSGALP00010034482.1"/>
    <property type="gene ID" value="ENSGALG00010023270.1"/>
</dbReference>